<feature type="signal peptide" evidence="1">
    <location>
        <begin position="1"/>
        <end position="27"/>
    </location>
</feature>
<evidence type="ECO:0000256" key="1">
    <source>
        <dbReference type="SAM" id="SignalP"/>
    </source>
</evidence>
<dbReference type="EMBL" id="BJNY01000002">
    <property type="protein sequence ID" value="GED04954.1"/>
    <property type="molecule type" value="Genomic_DNA"/>
</dbReference>
<dbReference type="RefSeq" id="WP_170184052.1">
    <property type="nucleotide sequence ID" value="NZ_BAAAJL010000003.1"/>
</dbReference>
<name>A0A4Y4DM77_GLUUR</name>
<dbReference type="Proteomes" id="UP000316612">
    <property type="component" value="Unassembled WGS sequence"/>
</dbReference>
<comment type="caution">
    <text evidence="2">The sequence shown here is derived from an EMBL/GenBank/DDBJ whole genome shotgun (WGS) entry which is preliminary data.</text>
</comment>
<accession>A0A4Y4DM77</accession>
<reference evidence="2 3" key="1">
    <citation type="submission" date="2019-06" db="EMBL/GenBank/DDBJ databases">
        <title>Whole genome shotgun sequence of Glutamicibacter uratoxydans NBRC 15515.</title>
        <authorList>
            <person name="Hosoyama A."/>
            <person name="Uohara A."/>
            <person name="Ohji S."/>
            <person name="Ichikawa N."/>
        </authorList>
    </citation>
    <scope>NUCLEOTIDE SEQUENCE [LARGE SCALE GENOMIC DNA]</scope>
    <source>
        <strain evidence="2 3">NBRC 15515</strain>
    </source>
</reference>
<protein>
    <recommendedName>
        <fullName evidence="4">SipW-cognate class signal peptide</fullName>
    </recommendedName>
</protein>
<feature type="chain" id="PRO_5038369912" description="SipW-cognate class signal peptide" evidence="1">
    <location>
        <begin position="28"/>
        <end position="192"/>
    </location>
</feature>
<dbReference type="AlphaFoldDB" id="A0A4Y4DM77"/>
<gene>
    <name evidence="2" type="ORF">AUR04nite_04860</name>
</gene>
<evidence type="ECO:0000313" key="3">
    <source>
        <dbReference type="Proteomes" id="UP000316612"/>
    </source>
</evidence>
<proteinExistence type="predicted"/>
<sequence length="192" mass="18884">MSNRSTKIKALLSLGLLVGFGTVTTLAAWTGTATATTSITAATVSLGVGANATSATTSTYTVPITGTDWYPGASAAALVTVKNSSSVAVSYSMQGAITESSQYELGKAMQVSVRSGASITGTAPAATCTGGTPVISKASGAAFDAPAARPAQLAPNGSETYCVQYSLPTAAANNLQGAATKIDVVFTASVGS</sequence>
<keyword evidence="3" id="KW-1185">Reference proteome</keyword>
<evidence type="ECO:0000313" key="2">
    <source>
        <dbReference type="EMBL" id="GED04954.1"/>
    </source>
</evidence>
<evidence type="ECO:0008006" key="4">
    <source>
        <dbReference type="Google" id="ProtNLM"/>
    </source>
</evidence>
<keyword evidence="1" id="KW-0732">Signal</keyword>
<organism evidence="2 3">
    <name type="scientific">Glutamicibacter uratoxydans</name>
    <name type="common">Arthrobacter uratoxydans</name>
    <dbReference type="NCBI Taxonomy" id="43667"/>
    <lineage>
        <taxon>Bacteria</taxon>
        <taxon>Bacillati</taxon>
        <taxon>Actinomycetota</taxon>
        <taxon>Actinomycetes</taxon>
        <taxon>Micrococcales</taxon>
        <taxon>Micrococcaceae</taxon>
        <taxon>Glutamicibacter</taxon>
    </lineage>
</organism>